<dbReference type="InterPro" id="IPR000184">
    <property type="entry name" value="Bac_surfAg_D15"/>
</dbReference>
<dbReference type="EMBL" id="JBIGHV010000011">
    <property type="protein sequence ID" value="MFG6433256.1"/>
    <property type="molecule type" value="Genomic_DNA"/>
</dbReference>
<dbReference type="RefSeq" id="WP_394483797.1">
    <property type="nucleotide sequence ID" value="NZ_JBIGHV010000011.1"/>
</dbReference>
<accession>A0ABW7F9U3</accession>
<dbReference type="InterPro" id="IPR034746">
    <property type="entry name" value="POTRA"/>
</dbReference>
<dbReference type="Gene3D" id="3.10.20.310">
    <property type="entry name" value="membrane protein fhac"/>
    <property type="match status" value="5"/>
</dbReference>
<keyword evidence="5 8" id="KW-0677">Repeat</keyword>
<organism evidence="11 12">
    <name type="scientific">Pelomonas parva</name>
    <dbReference type="NCBI Taxonomy" id="3299032"/>
    <lineage>
        <taxon>Bacteria</taxon>
        <taxon>Pseudomonadati</taxon>
        <taxon>Pseudomonadota</taxon>
        <taxon>Betaproteobacteria</taxon>
        <taxon>Burkholderiales</taxon>
        <taxon>Sphaerotilaceae</taxon>
        <taxon>Roseateles</taxon>
    </lineage>
</organism>
<dbReference type="PROSITE" id="PS51779">
    <property type="entry name" value="POTRA"/>
    <property type="match status" value="4"/>
</dbReference>
<reference evidence="11 12" key="1">
    <citation type="submission" date="2024-08" db="EMBL/GenBank/DDBJ databases">
        <authorList>
            <person name="Lu H."/>
        </authorList>
    </citation>
    <scope>NUCLEOTIDE SEQUENCE [LARGE SCALE GENOMIC DNA]</scope>
    <source>
        <strain evidence="11 12">LYH14W</strain>
    </source>
</reference>
<feature type="domain" description="POTRA" evidence="10">
    <location>
        <begin position="189"/>
        <end position="277"/>
    </location>
</feature>
<keyword evidence="12" id="KW-1185">Reference proteome</keyword>
<keyword evidence="3 8" id="KW-0812">Transmembrane</keyword>
<comment type="function">
    <text evidence="8">Part of the outer membrane protein assembly complex, which is involved in assembly and insertion of beta-barrel proteins into the outer membrane.</text>
</comment>
<dbReference type="PANTHER" id="PTHR12815:SF23">
    <property type="entry name" value="OUTER MEMBRANE PROTEIN ASSEMBLY FACTOR BAMA"/>
    <property type="match status" value="1"/>
</dbReference>
<dbReference type="PIRSF" id="PIRSF006076">
    <property type="entry name" value="OM_assembly_OMP85"/>
    <property type="match status" value="1"/>
</dbReference>
<dbReference type="InterPro" id="IPR010827">
    <property type="entry name" value="BamA/TamA_POTRA"/>
</dbReference>
<evidence type="ECO:0000256" key="4">
    <source>
        <dbReference type="ARBA" id="ARBA00022729"/>
    </source>
</evidence>
<name>A0ABW7F9U3_9BURK</name>
<dbReference type="InterPro" id="IPR023707">
    <property type="entry name" value="OM_assembly_BamA"/>
</dbReference>
<dbReference type="PANTHER" id="PTHR12815">
    <property type="entry name" value="SORTING AND ASSEMBLY MACHINERY SAMM50 PROTEIN FAMILY MEMBER"/>
    <property type="match status" value="1"/>
</dbReference>
<feature type="domain" description="POTRA" evidence="10">
    <location>
        <begin position="361"/>
        <end position="437"/>
    </location>
</feature>
<feature type="domain" description="POTRA" evidence="10">
    <location>
        <begin position="38"/>
        <end position="105"/>
    </location>
</feature>
<evidence type="ECO:0000256" key="7">
    <source>
        <dbReference type="ARBA" id="ARBA00023237"/>
    </source>
</evidence>
<evidence type="ECO:0000256" key="8">
    <source>
        <dbReference type="HAMAP-Rule" id="MF_01430"/>
    </source>
</evidence>
<dbReference type="NCBIfam" id="TIGR03303">
    <property type="entry name" value="OM_YaeT"/>
    <property type="match status" value="1"/>
</dbReference>
<keyword evidence="7 8" id="KW-0998">Cell outer membrane</keyword>
<evidence type="ECO:0000256" key="6">
    <source>
        <dbReference type="ARBA" id="ARBA00023136"/>
    </source>
</evidence>
<evidence type="ECO:0000313" key="11">
    <source>
        <dbReference type="EMBL" id="MFG6433256.1"/>
    </source>
</evidence>
<evidence type="ECO:0000256" key="5">
    <source>
        <dbReference type="ARBA" id="ARBA00022737"/>
    </source>
</evidence>
<comment type="subcellular location">
    <subcellularLocation>
        <location evidence="8">Cell outer membrane</location>
    </subcellularLocation>
    <subcellularLocation>
        <location evidence="1">Membrane</location>
    </subcellularLocation>
</comment>
<proteinExistence type="inferred from homology"/>
<dbReference type="Proteomes" id="UP001606210">
    <property type="component" value="Unassembled WGS sequence"/>
</dbReference>
<evidence type="ECO:0000313" key="12">
    <source>
        <dbReference type="Proteomes" id="UP001606210"/>
    </source>
</evidence>
<evidence type="ECO:0000256" key="2">
    <source>
        <dbReference type="ARBA" id="ARBA00022452"/>
    </source>
</evidence>
<dbReference type="Pfam" id="PF07244">
    <property type="entry name" value="POTRA"/>
    <property type="match status" value="4"/>
</dbReference>
<keyword evidence="2 8" id="KW-1134">Transmembrane beta strand</keyword>
<feature type="domain" description="POTRA" evidence="10">
    <location>
        <begin position="106"/>
        <end position="186"/>
    </location>
</feature>
<evidence type="ECO:0000259" key="10">
    <source>
        <dbReference type="PROSITE" id="PS51779"/>
    </source>
</evidence>
<dbReference type="Pfam" id="PF01103">
    <property type="entry name" value="Omp85"/>
    <property type="match status" value="1"/>
</dbReference>
<keyword evidence="6 8" id="KW-0472">Membrane</keyword>
<sequence length="785" mass="87032">MSFPFSSGAKRRPFRLGLLALAVTGLFQAGMAWAVDPFVLKDIRVEGLQRTDPGTVFASLPFRIGDIYNDEKGAAALRALFATGLFKDVRISIAGDAVVVIIDERPIIANVNFVGLKEFDTEALSKSLKDVGIGEGKPFDKALADRAEQELKRQYLTRSLYGAEVTTTITPIERNRVNVSFNVTEGDPAKIAEIRILGSKVFSESTLLGLLEQTTTGWLTWYTKTDRYSRAKLNADLETIRSHYLNRGYLEFAVTSTQVTISPDKQSISVAVTVSEGQPYTVTGVKLEGDYLGREEDFKHLVMLKPGQAYNGETVQNTTRAFNDLFGTYGYAFARVDSRPDIDRATGQVVVTFIAEPQRRVYVRKVILSGNSRTRDEVIRREFRQFEAAWYDGQKIKASRDRVERLGYFKDKEVNIDTQEVPGAQDQVDVILTVVERPTGAITVGAGYSSQTKLSFTGSIRQDNVFGSGNYLGIDVATARTGRQFQISTVDPYFTVDGVSRALDVFYRTTKPINTLGEEYEYVTKGGAIRFGVPFSEVDTVFFGLGYEQTDITTTRGLPNEYVRYVSQFGQRSNAIPLTVGWQRDSRDSVITPMKGRYQRFNLEASPFGDARFARLNLQYQEYFEITNKITLGINSELGWGVGLGGRPYPVFKNFYGGGLGSVRVFEAGSLGPVDNTGSYSGGNRRFNLNAELYLPVPGSGNDKSFRIFLFGDAGGVWGPNAKLNWKTLSEDAANDGRDMLRASGGIGLSWISPMGPLRLSYGKPIRKSGKDRIEKFQFQIGTAF</sequence>
<protein>
    <recommendedName>
        <fullName evidence="8 9">Outer membrane protein assembly factor BamA</fullName>
    </recommendedName>
</protein>
<gene>
    <name evidence="8 11" type="primary">bamA</name>
    <name evidence="11" type="ORF">ACG00Y_25340</name>
</gene>
<dbReference type="Gene3D" id="2.40.160.50">
    <property type="entry name" value="membrane protein fhac: a member of the omp85/tpsb transporter family"/>
    <property type="match status" value="1"/>
</dbReference>
<evidence type="ECO:0000256" key="1">
    <source>
        <dbReference type="ARBA" id="ARBA00004370"/>
    </source>
</evidence>
<keyword evidence="4 8" id="KW-0732">Signal</keyword>
<comment type="caution">
    <text evidence="11">The sequence shown here is derived from an EMBL/GenBank/DDBJ whole genome shotgun (WGS) entry which is preliminary data.</text>
</comment>
<dbReference type="HAMAP" id="MF_01430">
    <property type="entry name" value="OM_assembly_BamA"/>
    <property type="match status" value="1"/>
</dbReference>
<comment type="subunit">
    <text evidence="8">Part of the Bam complex.</text>
</comment>
<dbReference type="InterPro" id="IPR039910">
    <property type="entry name" value="D15-like"/>
</dbReference>
<evidence type="ECO:0000256" key="9">
    <source>
        <dbReference type="NCBIfam" id="TIGR03303"/>
    </source>
</evidence>
<comment type="similarity">
    <text evidence="8">Belongs to the BamA family.</text>
</comment>
<evidence type="ECO:0000256" key="3">
    <source>
        <dbReference type="ARBA" id="ARBA00022692"/>
    </source>
</evidence>